<comment type="caution">
    <text evidence="1">The sequence shown here is derived from an EMBL/GenBank/DDBJ whole genome shotgun (WGS) entry which is preliminary data.</text>
</comment>
<organism evidence="1 2">
    <name type="scientific">Paramecium sonneborni</name>
    <dbReference type="NCBI Taxonomy" id="65129"/>
    <lineage>
        <taxon>Eukaryota</taxon>
        <taxon>Sar</taxon>
        <taxon>Alveolata</taxon>
        <taxon>Ciliophora</taxon>
        <taxon>Intramacronucleata</taxon>
        <taxon>Oligohymenophorea</taxon>
        <taxon>Peniculida</taxon>
        <taxon>Parameciidae</taxon>
        <taxon>Paramecium</taxon>
    </lineage>
</organism>
<keyword evidence="2" id="KW-1185">Reference proteome</keyword>
<name>A0A8S1RC68_9CILI</name>
<evidence type="ECO:0000313" key="1">
    <source>
        <dbReference type="EMBL" id="CAD8125861.1"/>
    </source>
</evidence>
<proteinExistence type="predicted"/>
<dbReference type="AlphaFoldDB" id="A0A8S1RC68"/>
<reference evidence="1" key="1">
    <citation type="submission" date="2021-01" db="EMBL/GenBank/DDBJ databases">
        <authorList>
            <consortium name="Genoscope - CEA"/>
            <person name="William W."/>
        </authorList>
    </citation>
    <scope>NUCLEOTIDE SEQUENCE</scope>
</reference>
<gene>
    <name evidence="1" type="ORF">PSON_ATCC_30995.1.T1620125</name>
</gene>
<dbReference type="Proteomes" id="UP000692954">
    <property type="component" value="Unassembled WGS sequence"/>
</dbReference>
<protein>
    <submittedName>
        <fullName evidence="1">Uncharacterized protein</fullName>
    </submittedName>
</protein>
<dbReference type="EMBL" id="CAJJDN010000162">
    <property type="protein sequence ID" value="CAD8125861.1"/>
    <property type="molecule type" value="Genomic_DNA"/>
</dbReference>
<sequence length="160" mass="18925">MLMYIDDHRIRLWKKSRFYLKYYNESMCSDLDTNNTLRHNNNLYCLIVINSIQLKNVQRNLHMYGMARLLLIQFVAQHLLMTLMRNVKHFQILIVVSYNIEVQCKFNTKGEVCIWNTNTDPVTCADKSCATAPNTSFSDHHTYSVYLTRCRCKVNVFDVN</sequence>
<accession>A0A8S1RC68</accession>
<evidence type="ECO:0000313" key="2">
    <source>
        <dbReference type="Proteomes" id="UP000692954"/>
    </source>
</evidence>